<reference evidence="1 2" key="1">
    <citation type="journal article" date="2021" name="J. Biosci. Bioeng.">
        <title>Identification and characterization of a chc gene cluster responsible for the aromatization pathway of cyclohexanecarboxylate degradation in Sinomonas cyclohexanicum ATCC 51369.</title>
        <authorList>
            <person name="Yamamoto T."/>
            <person name="Hasegawa Y."/>
            <person name="Lau P.C.K."/>
            <person name="Iwaki H."/>
        </authorList>
    </citation>
    <scope>NUCLEOTIDE SEQUENCE [LARGE SCALE GENOMIC DNA]</scope>
    <source>
        <strain evidence="1 2">ATCC 51369</strain>
    </source>
</reference>
<sequence>MPNRMAEAMRSNYVHGASVTSSAFQKEIRAMLTAAGARDVSFASDHERPCLRFHSLTREFRLVLPAPRTAPGSKAGQEATRQCWRQLSVLVRAKLDAVAAGLVTFDQEFLAYVVVPGGGTVFQATAPGIAAAYDAGQSAHPASEAHGGRADHPDS</sequence>
<name>A0ABN6FGN4_SINCY</name>
<gene>
    <name evidence="1" type="ORF">SCMU_10530</name>
</gene>
<dbReference type="EMBL" id="AP024525">
    <property type="protein sequence ID" value="BCT75211.1"/>
    <property type="molecule type" value="Genomic_DNA"/>
</dbReference>
<accession>A0ABN6FGN4</accession>
<evidence type="ECO:0000313" key="1">
    <source>
        <dbReference type="EMBL" id="BCT75211.1"/>
    </source>
</evidence>
<protein>
    <submittedName>
        <fullName evidence="1">Uncharacterized protein</fullName>
    </submittedName>
</protein>
<evidence type="ECO:0000313" key="2">
    <source>
        <dbReference type="Proteomes" id="UP001319861"/>
    </source>
</evidence>
<keyword evidence="2" id="KW-1185">Reference proteome</keyword>
<organism evidence="1 2">
    <name type="scientific">Sinomonas cyclohexanicum</name>
    <name type="common">Corynebacterium cyclohexanicum</name>
    <dbReference type="NCBI Taxonomy" id="322009"/>
    <lineage>
        <taxon>Bacteria</taxon>
        <taxon>Bacillati</taxon>
        <taxon>Actinomycetota</taxon>
        <taxon>Actinomycetes</taxon>
        <taxon>Micrococcales</taxon>
        <taxon>Micrococcaceae</taxon>
        <taxon>Sinomonas</taxon>
    </lineage>
</organism>
<proteinExistence type="predicted"/>
<dbReference type="Proteomes" id="UP001319861">
    <property type="component" value="Chromosome"/>
</dbReference>